<evidence type="ECO:0000313" key="1">
    <source>
        <dbReference type="EMBL" id="KKK73677.1"/>
    </source>
</evidence>
<accession>A0A0F8XX45</accession>
<comment type="caution">
    <text evidence="1">The sequence shown here is derived from an EMBL/GenBank/DDBJ whole genome shotgun (WGS) entry which is preliminary data.</text>
</comment>
<gene>
    <name evidence="1" type="ORF">LCGC14_2891440</name>
</gene>
<sequence length="91" mass="10352">MKATMFIQEKAGGDDPLVATLHIEGEEHNIRAFLDMAQGVEITLYKVKAESEMDKAAKNIVSQRSLTEEERKRGLELEENAQECLARRHRP</sequence>
<organism evidence="1">
    <name type="scientific">marine sediment metagenome</name>
    <dbReference type="NCBI Taxonomy" id="412755"/>
    <lineage>
        <taxon>unclassified sequences</taxon>
        <taxon>metagenomes</taxon>
        <taxon>ecological metagenomes</taxon>
    </lineage>
</organism>
<name>A0A0F8XX45_9ZZZZ</name>
<protein>
    <submittedName>
        <fullName evidence="1">Uncharacterized protein</fullName>
    </submittedName>
</protein>
<reference evidence="1" key="1">
    <citation type="journal article" date="2015" name="Nature">
        <title>Complex archaea that bridge the gap between prokaryotes and eukaryotes.</title>
        <authorList>
            <person name="Spang A."/>
            <person name="Saw J.H."/>
            <person name="Jorgensen S.L."/>
            <person name="Zaremba-Niedzwiedzka K."/>
            <person name="Martijn J."/>
            <person name="Lind A.E."/>
            <person name="van Eijk R."/>
            <person name="Schleper C."/>
            <person name="Guy L."/>
            <person name="Ettema T.J."/>
        </authorList>
    </citation>
    <scope>NUCLEOTIDE SEQUENCE</scope>
</reference>
<dbReference type="AlphaFoldDB" id="A0A0F8XX45"/>
<dbReference type="EMBL" id="LAZR01056678">
    <property type="protein sequence ID" value="KKK73677.1"/>
    <property type="molecule type" value="Genomic_DNA"/>
</dbReference>
<proteinExistence type="predicted"/>